<organism evidence="6 7">
    <name type="scientific">Cysteiniphilum litorale</name>
    <dbReference type="NCBI Taxonomy" id="2056700"/>
    <lineage>
        <taxon>Bacteria</taxon>
        <taxon>Pseudomonadati</taxon>
        <taxon>Pseudomonadota</taxon>
        <taxon>Gammaproteobacteria</taxon>
        <taxon>Thiotrichales</taxon>
        <taxon>Fastidiosibacteraceae</taxon>
        <taxon>Cysteiniphilum</taxon>
    </lineage>
</organism>
<reference evidence="6" key="1">
    <citation type="journal article" date="2014" name="Int. J. Syst. Evol. Microbiol.">
        <title>Complete genome sequence of Corynebacterium casei LMG S-19264T (=DSM 44701T), isolated from a smear-ripened cheese.</title>
        <authorList>
            <consortium name="US DOE Joint Genome Institute (JGI-PGF)"/>
            <person name="Walter F."/>
            <person name="Albersmeier A."/>
            <person name="Kalinowski J."/>
            <person name="Ruckert C."/>
        </authorList>
    </citation>
    <scope>NUCLEOTIDE SEQUENCE</scope>
    <source>
        <strain evidence="6">CGMCC 1.15758</strain>
    </source>
</reference>
<accession>A0A8J2Z465</accession>
<dbReference type="OrthoDB" id="5604271at2"/>
<dbReference type="AlphaFoldDB" id="A0A8J2Z465"/>
<dbReference type="Pfam" id="PF04354">
    <property type="entry name" value="ZipA_C"/>
    <property type="match status" value="1"/>
</dbReference>
<keyword evidence="4" id="KW-1133">Transmembrane helix</keyword>
<dbReference type="Proteomes" id="UP000636949">
    <property type="component" value="Unassembled WGS sequence"/>
</dbReference>
<dbReference type="InterPro" id="IPR007449">
    <property type="entry name" value="ZipA_FtsZ-bd_C"/>
</dbReference>
<evidence type="ECO:0000259" key="5">
    <source>
        <dbReference type="Pfam" id="PF04354"/>
    </source>
</evidence>
<keyword evidence="2 4" id="KW-0812">Transmembrane</keyword>
<evidence type="ECO:0000256" key="2">
    <source>
        <dbReference type="RuleBase" id="RU003613"/>
    </source>
</evidence>
<dbReference type="EMBL" id="BMJS01000011">
    <property type="protein sequence ID" value="GGF96813.1"/>
    <property type="molecule type" value="Genomic_DNA"/>
</dbReference>
<evidence type="ECO:0000256" key="1">
    <source>
        <dbReference type="RuleBase" id="RU003612"/>
    </source>
</evidence>
<dbReference type="GO" id="GO:0090529">
    <property type="term" value="P:cell septum assembly"/>
    <property type="evidence" value="ECO:0007669"/>
    <property type="project" value="InterPro"/>
</dbReference>
<keyword evidence="7" id="KW-1185">Reference proteome</keyword>
<sequence length="254" mass="29128">MTQVQLILLLSIIIVILLLIDAFRRSKRKKYKREMAELQAIQEKEKAVKKAQKSEKTAHKQQVDIKQSHKDPTSHDKNAVDVAQKIELGADIKVDPLADTPISEFEASHADYPQLEKGIVNYFISAPRGYVFNGEDLDTLFKHSGLSFNAEDQSFELLTQDKDVLFSIKADAPVKGFDPENFTQKDYTRLLCRCDIADLVQSYEPQVCFDHFTKSIEKINTRLGGTLLNEHKRRFTSHDQSAYTQHVKQFEVKK</sequence>
<evidence type="ECO:0000313" key="6">
    <source>
        <dbReference type="EMBL" id="GGF96813.1"/>
    </source>
</evidence>
<comment type="function">
    <text evidence="1">Essential cell division protein that stabilizes the FtsZ protofilaments by cross-linking them and that serves as a cytoplasmic membrane anchor for the Z ring. Also required for the recruitment to the septal ring of downstream cell division proteins.</text>
</comment>
<name>A0A8J2Z465_9GAMM</name>
<feature type="transmembrane region" description="Helical" evidence="4">
    <location>
        <begin position="6"/>
        <end position="23"/>
    </location>
</feature>
<proteinExistence type="inferred from homology"/>
<comment type="caution">
    <text evidence="6">The sequence shown here is derived from an EMBL/GenBank/DDBJ whole genome shotgun (WGS) entry which is preliminary data.</text>
</comment>
<dbReference type="GO" id="GO:0005886">
    <property type="term" value="C:plasma membrane"/>
    <property type="evidence" value="ECO:0007669"/>
    <property type="project" value="UniProtKB-SubCell"/>
</dbReference>
<evidence type="ECO:0000313" key="7">
    <source>
        <dbReference type="Proteomes" id="UP000636949"/>
    </source>
</evidence>
<dbReference type="RefSeq" id="WP_117002407.1">
    <property type="nucleotide sequence ID" value="NZ_BMJS01000011.1"/>
</dbReference>
<dbReference type="InterPro" id="IPR036765">
    <property type="entry name" value="ZipA_FtsZ-bd_C_sf"/>
</dbReference>
<comment type="similarity">
    <text evidence="1">Belongs to the ZipA family.</text>
</comment>
<keyword evidence="1" id="KW-0132">Cell division</keyword>
<keyword evidence="1" id="KW-0131">Cell cycle</keyword>
<protein>
    <recommendedName>
        <fullName evidence="1">Cell division protein ZipA</fullName>
    </recommendedName>
</protein>
<feature type="region of interest" description="Disordered" evidence="3">
    <location>
        <begin position="49"/>
        <end position="78"/>
    </location>
</feature>
<feature type="domain" description="ZipA C-terminal FtsZ-binding" evidence="5">
    <location>
        <begin position="123"/>
        <end position="245"/>
    </location>
</feature>
<gene>
    <name evidence="6" type="ORF">GCM10010995_12600</name>
</gene>
<comment type="subcellular location">
    <subcellularLocation>
        <location evidence="2">Cell inner membrane</location>
        <topology evidence="2">Single-pass type I membrane protein</topology>
    </subcellularLocation>
</comment>
<keyword evidence="2" id="KW-1003">Cell membrane</keyword>
<keyword evidence="2 4" id="KW-0472">Membrane</keyword>
<keyword evidence="2" id="KW-0997">Cell inner membrane</keyword>
<dbReference type="Gene3D" id="3.30.1400.10">
    <property type="entry name" value="ZipA, C-terminal FtsZ-binding domain"/>
    <property type="match status" value="1"/>
</dbReference>
<dbReference type="SUPFAM" id="SSF64383">
    <property type="entry name" value="Cell-division protein ZipA, C-terminal domain"/>
    <property type="match status" value="1"/>
</dbReference>
<reference evidence="6" key="2">
    <citation type="submission" date="2020-09" db="EMBL/GenBank/DDBJ databases">
        <authorList>
            <person name="Sun Q."/>
            <person name="Zhou Y."/>
        </authorList>
    </citation>
    <scope>NUCLEOTIDE SEQUENCE</scope>
    <source>
        <strain evidence="6">CGMCC 1.15758</strain>
    </source>
</reference>
<evidence type="ECO:0000256" key="3">
    <source>
        <dbReference type="SAM" id="MobiDB-lite"/>
    </source>
</evidence>
<evidence type="ECO:0000256" key="4">
    <source>
        <dbReference type="SAM" id="Phobius"/>
    </source>
</evidence>